<evidence type="ECO:0000313" key="1">
    <source>
        <dbReference type="EMBL" id="MCI31924.1"/>
    </source>
</evidence>
<proteinExistence type="predicted"/>
<sequence length="55" mass="5664">ISTTFFIFGRLAGVLSVQSNATFRAASISFLQPKETVLSLASSICSGVSPLTGAL</sequence>
<reference evidence="1 2" key="1">
    <citation type="journal article" date="2018" name="Front. Plant Sci.">
        <title>Red Clover (Trifolium pratense) and Zigzag Clover (T. medium) - A Picture of Genomic Similarities and Differences.</title>
        <authorList>
            <person name="Dluhosova J."/>
            <person name="Istvanek J."/>
            <person name="Nedelnik J."/>
            <person name="Repkova J."/>
        </authorList>
    </citation>
    <scope>NUCLEOTIDE SEQUENCE [LARGE SCALE GENOMIC DNA]</scope>
    <source>
        <strain evidence="2">cv. 10/8</strain>
        <tissue evidence="1">Leaf</tissue>
    </source>
</reference>
<protein>
    <submittedName>
        <fullName evidence="1">Uncharacterized protein</fullName>
    </submittedName>
</protein>
<dbReference type="Proteomes" id="UP000265520">
    <property type="component" value="Unassembled WGS sequence"/>
</dbReference>
<evidence type="ECO:0000313" key="2">
    <source>
        <dbReference type="Proteomes" id="UP000265520"/>
    </source>
</evidence>
<keyword evidence="2" id="KW-1185">Reference proteome</keyword>
<dbReference type="EMBL" id="LXQA010191217">
    <property type="protein sequence ID" value="MCI31924.1"/>
    <property type="molecule type" value="Genomic_DNA"/>
</dbReference>
<name>A0A392R755_9FABA</name>
<accession>A0A392R755</accession>
<organism evidence="1 2">
    <name type="scientific">Trifolium medium</name>
    <dbReference type="NCBI Taxonomy" id="97028"/>
    <lineage>
        <taxon>Eukaryota</taxon>
        <taxon>Viridiplantae</taxon>
        <taxon>Streptophyta</taxon>
        <taxon>Embryophyta</taxon>
        <taxon>Tracheophyta</taxon>
        <taxon>Spermatophyta</taxon>
        <taxon>Magnoliopsida</taxon>
        <taxon>eudicotyledons</taxon>
        <taxon>Gunneridae</taxon>
        <taxon>Pentapetalae</taxon>
        <taxon>rosids</taxon>
        <taxon>fabids</taxon>
        <taxon>Fabales</taxon>
        <taxon>Fabaceae</taxon>
        <taxon>Papilionoideae</taxon>
        <taxon>50 kb inversion clade</taxon>
        <taxon>NPAAA clade</taxon>
        <taxon>Hologalegina</taxon>
        <taxon>IRL clade</taxon>
        <taxon>Trifolieae</taxon>
        <taxon>Trifolium</taxon>
    </lineage>
</organism>
<dbReference type="AlphaFoldDB" id="A0A392R755"/>
<comment type="caution">
    <text evidence="1">The sequence shown here is derived from an EMBL/GenBank/DDBJ whole genome shotgun (WGS) entry which is preliminary data.</text>
</comment>
<feature type="non-terminal residue" evidence="1">
    <location>
        <position position="1"/>
    </location>
</feature>